<dbReference type="InterPro" id="IPR052370">
    <property type="entry name" value="Meta-cleavage_hydrolase"/>
</dbReference>
<reference evidence="2" key="1">
    <citation type="submission" date="2023-02" db="EMBL/GenBank/DDBJ databases">
        <title>Nocardiopsis ansamitocini NBRC 112285.</title>
        <authorList>
            <person name="Ichikawa N."/>
            <person name="Sato H."/>
            <person name="Tonouchi N."/>
        </authorList>
    </citation>
    <scope>NUCLEOTIDE SEQUENCE</scope>
    <source>
        <strain evidence="2">NBRC 112285</strain>
    </source>
</reference>
<accession>A0A9W6PAQ7</accession>
<organism evidence="2 3">
    <name type="scientific">Nocardiopsis ansamitocini</name>
    <dbReference type="NCBI Taxonomy" id="1670832"/>
    <lineage>
        <taxon>Bacteria</taxon>
        <taxon>Bacillati</taxon>
        <taxon>Actinomycetota</taxon>
        <taxon>Actinomycetes</taxon>
        <taxon>Streptosporangiales</taxon>
        <taxon>Nocardiopsidaceae</taxon>
        <taxon>Nocardiopsis</taxon>
    </lineage>
</organism>
<evidence type="ECO:0000313" key="3">
    <source>
        <dbReference type="Proteomes" id="UP001165092"/>
    </source>
</evidence>
<keyword evidence="3" id="KW-1185">Reference proteome</keyword>
<dbReference type="Proteomes" id="UP001165092">
    <property type="component" value="Unassembled WGS sequence"/>
</dbReference>
<keyword evidence="2" id="KW-0378">Hydrolase</keyword>
<dbReference type="GO" id="GO:0016787">
    <property type="term" value="F:hydrolase activity"/>
    <property type="evidence" value="ECO:0007669"/>
    <property type="project" value="UniProtKB-KW"/>
</dbReference>
<comment type="caution">
    <text evidence="2">The sequence shown here is derived from an EMBL/GenBank/DDBJ whole genome shotgun (WGS) entry which is preliminary data.</text>
</comment>
<sequence>MHPGERTPPLYVDESGTPGRPGLLFVHGGGVAGWMWEHQRAHFSADHHVLVPDLPGHGRSAEQAYTSNRAAAEALAELIAQRTDGGRASVVGFSIGAQVTIELVSRFPHLVNSAVIVSALARPVRVGPLLPGLMAVTAPLARNRLFARAQARALRLPDERFEDYFRDSRAMSRPTLAAIGRENFSFRIPEEWDVQHVPSLIMAGDREPKALLDSVRELHRRAADSELYVAPGLGHGIPLQTPDDFNARVRTWLDRGRRVA</sequence>
<evidence type="ECO:0000313" key="2">
    <source>
        <dbReference type="EMBL" id="GLU50112.1"/>
    </source>
</evidence>
<proteinExistence type="predicted"/>
<name>A0A9W6PAQ7_9ACTN</name>
<dbReference type="AlphaFoldDB" id="A0A9W6PAQ7"/>
<feature type="domain" description="AB hydrolase-1" evidence="1">
    <location>
        <begin position="23"/>
        <end position="247"/>
    </location>
</feature>
<dbReference type="PRINTS" id="PR00111">
    <property type="entry name" value="ABHYDROLASE"/>
</dbReference>
<dbReference type="InterPro" id="IPR029058">
    <property type="entry name" value="AB_hydrolase_fold"/>
</dbReference>
<protein>
    <submittedName>
        <fullName evidence="2">Alpha/beta hydrolase</fullName>
    </submittedName>
</protein>
<gene>
    <name evidence="2" type="ORF">Nans01_44630</name>
</gene>
<dbReference type="Gene3D" id="3.40.50.1820">
    <property type="entry name" value="alpha/beta hydrolase"/>
    <property type="match status" value="1"/>
</dbReference>
<dbReference type="EMBL" id="BSQG01000011">
    <property type="protein sequence ID" value="GLU50112.1"/>
    <property type="molecule type" value="Genomic_DNA"/>
</dbReference>
<dbReference type="PANTHER" id="PTHR43139">
    <property type="entry name" value="SI:DKEY-122A22.2"/>
    <property type="match status" value="1"/>
</dbReference>
<dbReference type="InterPro" id="IPR000073">
    <property type="entry name" value="AB_hydrolase_1"/>
</dbReference>
<dbReference type="PANTHER" id="PTHR43139:SF52">
    <property type="entry name" value="SI:DKEY-122A22.2"/>
    <property type="match status" value="1"/>
</dbReference>
<evidence type="ECO:0000259" key="1">
    <source>
        <dbReference type="Pfam" id="PF12697"/>
    </source>
</evidence>
<dbReference type="Pfam" id="PF12697">
    <property type="entry name" value="Abhydrolase_6"/>
    <property type="match status" value="1"/>
</dbReference>
<dbReference type="SUPFAM" id="SSF53474">
    <property type="entry name" value="alpha/beta-Hydrolases"/>
    <property type="match status" value="1"/>
</dbReference>